<feature type="compositionally biased region" description="Polar residues" evidence="1">
    <location>
        <begin position="8"/>
        <end position="19"/>
    </location>
</feature>
<protein>
    <submittedName>
        <fullName evidence="2">Uncharacterized protein</fullName>
    </submittedName>
</protein>
<dbReference type="EMBL" id="RZGK01000021">
    <property type="protein sequence ID" value="KAF9691331.1"/>
    <property type="molecule type" value="Genomic_DNA"/>
</dbReference>
<evidence type="ECO:0000313" key="2">
    <source>
        <dbReference type="EMBL" id="KAF9691331.1"/>
    </source>
</evidence>
<feature type="compositionally biased region" description="Basic residues" evidence="1">
    <location>
        <begin position="38"/>
        <end position="50"/>
    </location>
</feature>
<gene>
    <name evidence="2" type="ORF">EKO04_010548</name>
</gene>
<comment type="caution">
    <text evidence="2">The sequence shown here is derived from an EMBL/GenBank/DDBJ whole genome shotgun (WGS) entry which is preliminary data.</text>
</comment>
<proteinExistence type="predicted"/>
<feature type="region of interest" description="Disordered" evidence="1">
    <location>
        <begin position="1"/>
        <end position="75"/>
    </location>
</feature>
<keyword evidence="3" id="KW-1185">Reference proteome</keyword>
<evidence type="ECO:0000256" key="1">
    <source>
        <dbReference type="SAM" id="MobiDB-lite"/>
    </source>
</evidence>
<dbReference type="AlphaFoldDB" id="A0A8H7IWJ3"/>
<reference evidence="2" key="1">
    <citation type="submission" date="2018-12" db="EMBL/GenBank/DDBJ databases">
        <authorList>
            <person name="Syme R.A."/>
            <person name="Farfan-Caceres L."/>
            <person name="Lichtenzveig J."/>
        </authorList>
    </citation>
    <scope>NUCLEOTIDE SEQUENCE</scope>
    <source>
        <strain evidence="2">Al4</strain>
    </source>
</reference>
<sequence length="236" mass="27188">MARKKKNNVSGQKPGNNSKKPADSGDVSEKPSSIDKRHEKREKGRQKRREKGIVKKPWHELSQQDREKITASRMRWSQLEKAKKEEAKKEKRMAREAKASDKAFDKITRIQKHAVEVYRRRHNTVIEDVHLDNRVQDEAWVYEREIIIADLCAQGLIRSTGHGSTAGLEWPDAVFSELKELYETATFKVTNAIHDDVAPGTIAAMPPILAKYYPYYHEDDDIDNACTFHQEDHVVA</sequence>
<feature type="compositionally biased region" description="Basic and acidic residues" evidence="1">
    <location>
        <begin position="20"/>
        <end position="37"/>
    </location>
</feature>
<dbReference type="Proteomes" id="UP000651452">
    <property type="component" value="Unassembled WGS sequence"/>
</dbReference>
<name>A0A8H7IWJ3_9PLEO</name>
<reference evidence="2" key="2">
    <citation type="submission" date="2020-09" db="EMBL/GenBank/DDBJ databases">
        <title>Reference genome assembly for Australian Ascochyta lentis isolate Al4.</title>
        <authorList>
            <person name="Lee R.C."/>
            <person name="Farfan-Caceres L.M."/>
            <person name="Debler J.W."/>
            <person name="Williams A.H."/>
            <person name="Henares B.M."/>
        </authorList>
    </citation>
    <scope>NUCLEOTIDE SEQUENCE</scope>
    <source>
        <strain evidence="2">Al4</strain>
    </source>
</reference>
<feature type="compositionally biased region" description="Basic and acidic residues" evidence="1">
    <location>
        <begin position="51"/>
        <end position="70"/>
    </location>
</feature>
<organism evidence="2 3">
    <name type="scientific">Ascochyta lentis</name>
    <dbReference type="NCBI Taxonomy" id="205686"/>
    <lineage>
        <taxon>Eukaryota</taxon>
        <taxon>Fungi</taxon>
        <taxon>Dikarya</taxon>
        <taxon>Ascomycota</taxon>
        <taxon>Pezizomycotina</taxon>
        <taxon>Dothideomycetes</taxon>
        <taxon>Pleosporomycetidae</taxon>
        <taxon>Pleosporales</taxon>
        <taxon>Pleosporineae</taxon>
        <taxon>Didymellaceae</taxon>
        <taxon>Ascochyta</taxon>
    </lineage>
</organism>
<accession>A0A8H7IWJ3</accession>
<evidence type="ECO:0000313" key="3">
    <source>
        <dbReference type="Proteomes" id="UP000651452"/>
    </source>
</evidence>